<name>A0A183U1W7_TOXCA</name>
<evidence type="ECO:0000256" key="2">
    <source>
        <dbReference type="ARBA" id="ARBA00022490"/>
    </source>
</evidence>
<dbReference type="WBParaSite" id="TCNE_0000248701-mRNA-1">
    <property type="protein sequence ID" value="TCNE_0000248701-mRNA-1"/>
    <property type="gene ID" value="TCNE_0000248701"/>
</dbReference>
<evidence type="ECO:0000256" key="4">
    <source>
        <dbReference type="ARBA" id="ARBA00023212"/>
    </source>
</evidence>
<evidence type="ECO:0000256" key="3">
    <source>
        <dbReference type="ARBA" id="ARBA00022737"/>
    </source>
</evidence>
<dbReference type="GO" id="GO:0060285">
    <property type="term" value="P:cilium-dependent cell motility"/>
    <property type="evidence" value="ECO:0007669"/>
    <property type="project" value="TreeGrafter"/>
</dbReference>
<dbReference type="InterPro" id="IPR040193">
    <property type="entry name" value="EFHC1/EFHC2/EFHB"/>
</dbReference>
<sequence length="304" mass="35606">MLHKISYSSQEHIVSRHAIHILSDWLFVGFEDFLERNGIKVREAEEIPIDPWTKRRSTKKVEAITHPNESNGFVNCPSKLHLLACWLDRSNDFHGSRQRRTFRMTVFTIDDTVSLVETTPGLEGQVFLKRINLPCKAPRSRRYYRSWELHPGVWVDIFSRPMFIYGCEGSETRAFLQQQQGQTDFAEYERILNEGPPVEHFIEIPTTLKFLAEMLDGPFAEKNFVITYHVNSREVDISESGKRRKWSIGRAFLEGIHSHNYSIDHFTVGNTLTFYRWSFKLLEADPNTQQYLRSKEDRGDYEVA</sequence>
<proteinExistence type="predicted"/>
<dbReference type="InterPro" id="IPR006602">
    <property type="entry name" value="DM10_dom"/>
</dbReference>
<dbReference type="Gene3D" id="2.30.29.170">
    <property type="match status" value="2"/>
</dbReference>
<feature type="domain" description="DM10" evidence="6">
    <location>
        <begin position="204"/>
        <end position="296"/>
    </location>
</feature>
<dbReference type="GO" id="GO:0005930">
    <property type="term" value="C:axoneme"/>
    <property type="evidence" value="ECO:0007669"/>
    <property type="project" value="UniProtKB-SubCell"/>
</dbReference>
<keyword evidence="2" id="KW-0963">Cytoplasm</keyword>
<organism evidence="8 9">
    <name type="scientific">Toxocara canis</name>
    <name type="common">Canine roundworm</name>
    <dbReference type="NCBI Taxonomy" id="6265"/>
    <lineage>
        <taxon>Eukaryota</taxon>
        <taxon>Metazoa</taxon>
        <taxon>Ecdysozoa</taxon>
        <taxon>Nematoda</taxon>
        <taxon>Chromadorea</taxon>
        <taxon>Rhabditida</taxon>
        <taxon>Spirurina</taxon>
        <taxon>Ascaridomorpha</taxon>
        <taxon>Ascaridoidea</taxon>
        <taxon>Toxocaridae</taxon>
        <taxon>Toxocara</taxon>
    </lineage>
</organism>
<dbReference type="AlphaFoldDB" id="A0A183U1W7"/>
<feature type="domain" description="DM10" evidence="6">
    <location>
        <begin position="76"/>
        <end position="180"/>
    </location>
</feature>
<keyword evidence="3" id="KW-0677">Repeat</keyword>
<evidence type="ECO:0000313" key="8">
    <source>
        <dbReference type="Proteomes" id="UP000050794"/>
    </source>
</evidence>
<evidence type="ECO:0000256" key="1">
    <source>
        <dbReference type="ARBA" id="ARBA00004430"/>
    </source>
</evidence>
<dbReference type="GO" id="GO:0007052">
    <property type="term" value="P:mitotic spindle organization"/>
    <property type="evidence" value="ECO:0007669"/>
    <property type="project" value="TreeGrafter"/>
</dbReference>
<evidence type="ECO:0000313" key="9">
    <source>
        <dbReference type="WBParaSite" id="TCNE_0000248701-mRNA-1"/>
    </source>
</evidence>
<evidence type="ECO:0000256" key="5">
    <source>
        <dbReference type="ARBA" id="ARBA00023273"/>
    </source>
</evidence>
<dbReference type="GO" id="GO:0072686">
    <property type="term" value="C:mitotic spindle"/>
    <property type="evidence" value="ECO:0007669"/>
    <property type="project" value="TreeGrafter"/>
</dbReference>
<dbReference type="PANTHER" id="PTHR12086">
    <property type="entry name" value="EF-HAND DOMAIN C-TERMINAL CONTAINING PROTEIN"/>
    <property type="match status" value="1"/>
</dbReference>
<dbReference type="GO" id="GO:0000281">
    <property type="term" value="P:mitotic cytokinesis"/>
    <property type="evidence" value="ECO:0007669"/>
    <property type="project" value="TreeGrafter"/>
</dbReference>
<gene>
    <name evidence="7" type="ORF">TCNE_LOCUS2487</name>
</gene>
<dbReference type="GO" id="GO:0043014">
    <property type="term" value="F:alpha-tubulin binding"/>
    <property type="evidence" value="ECO:0007669"/>
    <property type="project" value="TreeGrafter"/>
</dbReference>
<dbReference type="EMBL" id="UYWY01002527">
    <property type="protein sequence ID" value="VDM28159.1"/>
    <property type="molecule type" value="Genomic_DNA"/>
</dbReference>
<accession>A0A183U1W7</accession>
<dbReference type="PROSITE" id="PS51336">
    <property type="entry name" value="DM10"/>
    <property type="match status" value="2"/>
</dbReference>
<reference evidence="7 8" key="2">
    <citation type="submission" date="2018-11" db="EMBL/GenBank/DDBJ databases">
        <authorList>
            <consortium name="Pathogen Informatics"/>
        </authorList>
    </citation>
    <scope>NUCLEOTIDE SEQUENCE [LARGE SCALE GENOMIC DNA]</scope>
</reference>
<evidence type="ECO:0000259" key="6">
    <source>
        <dbReference type="PROSITE" id="PS51336"/>
    </source>
</evidence>
<dbReference type="Proteomes" id="UP000050794">
    <property type="component" value="Unassembled WGS sequence"/>
</dbReference>
<comment type="subcellular location">
    <subcellularLocation>
        <location evidence="1">Cytoplasm</location>
        <location evidence="1">Cytoskeleton</location>
        <location evidence="1">Cilium axoneme</location>
    </subcellularLocation>
</comment>
<evidence type="ECO:0000313" key="7">
    <source>
        <dbReference type="EMBL" id="VDM28159.1"/>
    </source>
</evidence>
<protein>
    <submittedName>
        <fullName evidence="9">DUF223 domain-containing protein</fullName>
    </submittedName>
</protein>
<keyword evidence="5" id="KW-0966">Cell projection</keyword>
<keyword evidence="4" id="KW-0206">Cytoskeleton</keyword>
<keyword evidence="8" id="KW-1185">Reference proteome</keyword>
<dbReference type="PANTHER" id="PTHR12086:SF9">
    <property type="entry name" value="EF-HAND DOMAIN-CONTAINING PROTEIN 1"/>
    <property type="match status" value="1"/>
</dbReference>
<dbReference type="Pfam" id="PF06565">
    <property type="entry name" value="DM10_dom"/>
    <property type="match status" value="1"/>
</dbReference>
<reference evidence="9" key="1">
    <citation type="submission" date="2016-06" db="UniProtKB">
        <authorList>
            <consortium name="WormBaseParasite"/>
        </authorList>
    </citation>
    <scope>IDENTIFICATION</scope>
</reference>